<dbReference type="GO" id="GO:0003824">
    <property type="term" value="F:catalytic activity"/>
    <property type="evidence" value="ECO:0007669"/>
    <property type="project" value="InterPro"/>
</dbReference>
<gene>
    <name evidence="7" type="ORF">FM125_01790</name>
</gene>
<evidence type="ECO:0000256" key="3">
    <source>
        <dbReference type="PIRSR" id="PIRSR639383-2"/>
    </source>
</evidence>
<dbReference type="AlphaFoldDB" id="A0A1R4IED8"/>
<feature type="short sequence motif" description="Histidine triad motif" evidence="4">
    <location>
        <begin position="168"/>
        <end position="172"/>
    </location>
</feature>
<feature type="binding site" evidence="3">
    <location>
        <position position="172"/>
    </location>
    <ligand>
        <name>substrate</name>
    </ligand>
</feature>
<evidence type="ECO:0000313" key="8">
    <source>
        <dbReference type="Proteomes" id="UP000196230"/>
    </source>
</evidence>
<accession>A0A1R4IED8</accession>
<dbReference type="PANTHER" id="PTHR42997:SF1">
    <property type="entry name" value="AP-4-A PHOSPHORYLASE"/>
    <property type="match status" value="1"/>
</dbReference>
<dbReference type="EMBL" id="FUKP01000012">
    <property type="protein sequence ID" value="SJN18116.1"/>
    <property type="molecule type" value="Genomic_DNA"/>
</dbReference>
<dbReference type="InterPro" id="IPR011146">
    <property type="entry name" value="HIT-like"/>
</dbReference>
<dbReference type="InterPro" id="IPR052908">
    <property type="entry name" value="AP-4-A_phosphorylase"/>
</dbReference>
<evidence type="ECO:0000256" key="2">
    <source>
        <dbReference type="PIRSR" id="PIRSR639383-1"/>
    </source>
</evidence>
<evidence type="ECO:0000256" key="1">
    <source>
        <dbReference type="ARBA" id="ARBA00022741"/>
    </source>
</evidence>
<dbReference type="InterPro" id="IPR036265">
    <property type="entry name" value="HIT-like_sf"/>
</dbReference>
<dbReference type="Pfam" id="PF01230">
    <property type="entry name" value="HIT"/>
    <property type="match status" value="1"/>
</dbReference>
<dbReference type="SUPFAM" id="SSF54197">
    <property type="entry name" value="HIT-like"/>
    <property type="match status" value="1"/>
</dbReference>
<feature type="compositionally biased region" description="Basic and acidic residues" evidence="5">
    <location>
        <begin position="1"/>
        <end position="10"/>
    </location>
</feature>
<dbReference type="InterPro" id="IPR039383">
    <property type="entry name" value="FHIT"/>
</dbReference>
<reference evidence="7 8" key="1">
    <citation type="submission" date="2017-02" db="EMBL/GenBank/DDBJ databases">
        <authorList>
            <person name="Peterson S.W."/>
        </authorList>
    </citation>
    <scope>NUCLEOTIDE SEQUENCE [LARGE SCALE GENOMIC DNA]</scope>
    <source>
        <strain evidence="7 8">2B3F</strain>
    </source>
</reference>
<dbReference type="PANTHER" id="PTHR42997">
    <property type="entry name" value="HIT FAMILY HYDROLASE"/>
    <property type="match status" value="1"/>
</dbReference>
<feature type="active site" description="Tele-AMP-histidine intermediate" evidence="2">
    <location>
        <position position="170"/>
    </location>
</feature>
<evidence type="ECO:0000313" key="7">
    <source>
        <dbReference type="EMBL" id="SJN18116.1"/>
    </source>
</evidence>
<feature type="domain" description="HIT" evidence="6">
    <location>
        <begin position="75"/>
        <end position="183"/>
    </location>
</feature>
<evidence type="ECO:0000256" key="5">
    <source>
        <dbReference type="SAM" id="MobiDB-lite"/>
    </source>
</evidence>
<dbReference type="GO" id="GO:0000166">
    <property type="term" value="F:nucleotide binding"/>
    <property type="evidence" value="ECO:0007669"/>
    <property type="project" value="UniProtKB-KW"/>
</dbReference>
<protein>
    <submittedName>
        <fullName evidence="7">Hit family protein</fullName>
    </submittedName>
</protein>
<feature type="binding site" evidence="3">
    <location>
        <position position="100"/>
    </location>
    <ligand>
        <name>substrate</name>
    </ligand>
</feature>
<dbReference type="CDD" id="cd01275">
    <property type="entry name" value="FHIT"/>
    <property type="match status" value="1"/>
</dbReference>
<proteinExistence type="predicted"/>
<sequence>MIRPHHDAPDAGRQSPTGAADAPAAGHGLPDDGRATDQHTLAGVPDAFSRLWNAHRMAYVSKGQEQVKDEHTCPFCAGPSRSDEDSLILHRGETCFVLLNLYPYNPGHLLICPYRHVPLYTDITAEEAAEMARLTQTAMVALEKVANPAGYNLGMNQGAVGGAGIAAHLHQHVVPRWSGDGNFLPIIAQTKNMAQTLGQTWELLHTAWDEAAAEFAERQDGDAC</sequence>
<evidence type="ECO:0000259" key="6">
    <source>
        <dbReference type="PROSITE" id="PS51084"/>
    </source>
</evidence>
<keyword evidence="1" id="KW-0547">Nucleotide-binding</keyword>
<evidence type="ECO:0000256" key="4">
    <source>
        <dbReference type="PROSITE-ProRule" id="PRU00464"/>
    </source>
</evidence>
<feature type="region of interest" description="Disordered" evidence="5">
    <location>
        <begin position="1"/>
        <end position="39"/>
    </location>
</feature>
<dbReference type="Proteomes" id="UP000196230">
    <property type="component" value="Unassembled WGS sequence"/>
</dbReference>
<name>A0A1R4IED8_9MICC</name>
<dbReference type="PROSITE" id="PS51084">
    <property type="entry name" value="HIT_2"/>
    <property type="match status" value="1"/>
</dbReference>
<organism evidence="7 8">
    <name type="scientific">Micrococcus lylae</name>
    <dbReference type="NCBI Taxonomy" id="1273"/>
    <lineage>
        <taxon>Bacteria</taxon>
        <taxon>Bacillati</taxon>
        <taxon>Actinomycetota</taxon>
        <taxon>Actinomycetes</taxon>
        <taxon>Micrococcales</taxon>
        <taxon>Micrococcaceae</taxon>
        <taxon>Micrococcus</taxon>
    </lineage>
</organism>
<dbReference type="Gene3D" id="3.30.428.10">
    <property type="entry name" value="HIT-like"/>
    <property type="match status" value="1"/>
</dbReference>